<dbReference type="SUPFAM" id="SSF52540">
    <property type="entry name" value="P-loop containing nucleoside triphosphate hydrolases"/>
    <property type="match status" value="1"/>
</dbReference>
<evidence type="ECO:0000313" key="3">
    <source>
        <dbReference type="Proteomes" id="UP001235744"/>
    </source>
</evidence>
<dbReference type="Proteomes" id="UP001235744">
    <property type="component" value="Chromosome"/>
</dbReference>
<protein>
    <recommendedName>
        <fullName evidence="4">Magnesium chelatase</fullName>
    </recommendedName>
</protein>
<accession>A0ABY9IQK9</accession>
<evidence type="ECO:0000313" key="2">
    <source>
        <dbReference type="EMBL" id="WLQ56398.1"/>
    </source>
</evidence>
<evidence type="ECO:0008006" key="4">
    <source>
        <dbReference type="Google" id="ProtNLM"/>
    </source>
</evidence>
<dbReference type="InterPro" id="IPR027417">
    <property type="entry name" value="P-loop_NTPase"/>
</dbReference>
<organism evidence="2 3">
    <name type="scientific">Streptomyces poriferorum</name>
    <dbReference type="NCBI Taxonomy" id="2798799"/>
    <lineage>
        <taxon>Bacteria</taxon>
        <taxon>Bacillati</taxon>
        <taxon>Actinomycetota</taxon>
        <taxon>Actinomycetes</taxon>
        <taxon>Kitasatosporales</taxon>
        <taxon>Streptomycetaceae</taxon>
        <taxon>Streptomyces</taxon>
    </lineage>
</organism>
<dbReference type="RefSeq" id="WP_306071650.1">
    <property type="nucleotide sequence ID" value="NZ_CP120988.1"/>
</dbReference>
<proteinExistence type="predicted"/>
<feature type="compositionally biased region" description="Basic and acidic residues" evidence="1">
    <location>
        <begin position="308"/>
        <end position="331"/>
    </location>
</feature>
<keyword evidence="3" id="KW-1185">Reference proteome</keyword>
<dbReference type="EMBL" id="CP120988">
    <property type="protein sequence ID" value="WLQ56398.1"/>
    <property type="molecule type" value="Genomic_DNA"/>
</dbReference>
<name>A0ABY9IQK9_9ACTN</name>
<sequence>MFTGPKPPQEPGDPGEPDDVSRRLLAALVCSALEPSLTGVLLFDLPPEHFSAVAGVFTQVLGRAAGHDQELTVPQAVLDAATVDEELWIRPRVRRSGQGIEFTFGPGPLVETDDAPQLVVVPDLARLSIPGMRAAIQLLGADTATLEHSGIRHRWRPRARWLACCRSEDAGLLSPHLLDRFPLRLAVPDLRPEPGSDPLGALPADWAAALDPSAPRPRTALTDELAPAVLEYLVDQESGGQRRVLALARIARALARLDGAGPAAADGVPLGGPIQVTAIHVGRAARLISLRSLHPPAAPPDEAPAWDVPERPDPGRDLSRPEPRTGTERGTEPGIPVHDPESAVPLGQTPVAGERPAPAAPYPEDITGPGPDGATLRIPTRRAVGARASRGPVVGVRRARDLWDLAMVRTAMEAAKHRARRGGSGPLLILPQDLRGYVRAPEPVRMLTLLLDHTCRGDQDWSATLEPFLHWAYVTRAAVHVVEVGGAGETNELRAGGFTARSTRDPRIAAALARPPGRATPLAHGLDRAAHALRRTFRHHRAGLVEALLVAVTDGRGNVPLAMSRTGRQDRVPVQRAGVDDALAVAARIRAMDRSRLHCVVVDPGRHPYTRLPAALAEALGCGVVAVQGEREPWADDEWRVARHG</sequence>
<evidence type="ECO:0000256" key="1">
    <source>
        <dbReference type="SAM" id="MobiDB-lite"/>
    </source>
</evidence>
<reference evidence="2 3" key="1">
    <citation type="submission" date="2023-03" db="EMBL/GenBank/DDBJ databases">
        <title>Isolation and description of six Streptomyces strains from soil environments, able to metabolize different microbial glucans.</title>
        <authorList>
            <person name="Widen T."/>
            <person name="Larsbrink J."/>
        </authorList>
    </citation>
    <scope>NUCLEOTIDE SEQUENCE [LARGE SCALE GENOMIC DNA]</scope>
    <source>
        <strain evidence="2 3">Alt2</strain>
    </source>
</reference>
<feature type="region of interest" description="Disordered" evidence="1">
    <location>
        <begin position="293"/>
        <end position="372"/>
    </location>
</feature>
<gene>
    <name evidence="2" type="ORF">P8A19_13520</name>
</gene>